<evidence type="ECO:0000256" key="1">
    <source>
        <dbReference type="ARBA" id="ARBA00008129"/>
    </source>
</evidence>
<evidence type="ECO:0000259" key="3">
    <source>
        <dbReference type="PROSITE" id="PS50263"/>
    </source>
</evidence>
<reference evidence="4" key="2">
    <citation type="submission" date="2023-06" db="EMBL/GenBank/DDBJ databases">
        <authorList>
            <consortium name="Lawrence Berkeley National Laboratory"/>
            <person name="Haridas S."/>
            <person name="Hensen N."/>
            <person name="Bonometti L."/>
            <person name="Westerberg I."/>
            <person name="Brannstrom I.O."/>
            <person name="Guillou S."/>
            <person name="Cros-Aarteil S."/>
            <person name="Calhoun S."/>
            <person name="Kuo A."/>
            <person name="Mondo S."/>
            <person name="Pangilinan J."/>
            <person name="Riley R."/>
            <person name="Labutti K."/>
            <person name="Andreopoulos B."/>
            <person name="Lipzen A."/>
            <person name="Chen C."/>
            <person name="Yanf M."/>
            <person name="Daum C."/>
            <person name="Ng V."/>
            <person name="Clum A."/>
            <person name="Steindorff A."/>
            <person name="Ohm R."/>
            <person name="Martin F."/>
            <person name="Silar P."/>
            <person name="Natvig D."/>
            <person name="Lalanne C."/>
            <person name="Gautier V."/>
            <person name="Ament-Velasquez S.L."/>
            <person name="Kruys A."/>
            <person name="Hutchinson M.I."/>
            <person name="Powell A.J."/>
            <person name="Barry K."/>
            <person name="Miller A.N."/>
            <person name="Grigoriev I.V."/>
            <person name="Debuchy R."/>
            <person name="Gladieux P."/>
            <person name="Thoren M.H."/>
            <person name="Johannesson H."/>
        </authorList>
    </citation>
    <scope>NUCLEOTIDE SEQUENCE</scope>
    <source>
        <strain evidence="4">CBS 118394</strain>
    </source>
</reference>
<keyword evidence="5" id="KW-1185">Reference proteome</keyword>
<dbReference type="SUPFAM" id="SSF56317">
    <property type="entry name" value="Carbon-nitrogen hydrolase"/>
    <property type="match status" value="2"/>
</dbReference>
<feature type="compositionally biased region" description="Basic and acidic residues" evidence="2">
    <location>
        <begin position="405"/>
        <end position="417"/>
    </location>
</feature>
<dbReference type="Gene3D" id="3.60.110.10">
    <property type="entry name" value="Carbon-nitrogen hydrolase"/>
    <property type="match status" value="2"/>
</dbReference>
<protein>
    <submittedName>
        <fullName evidence="4">Carbon-nitrogen hydrolase</fullName>
    </submittedName>
</protein>
<name>A0AAE0HYY0_9PEZI</name>
<dbReference type="AlphaFoldDB" id="A0AAE0HYY0"/>
<dbReference type="InterPro" id="IPR036526">
    <property type="entry name" value="C-N_Hydrolase_sf"/>
</dbReference>
<comment type="caution">
    <text evidence="4">The sequence shown here is derived from an EMBL/GenBank/DDBJ whole genome shotgun (WGS) entry which is preliminary data.</text>
</comment>
<accession>A0AAE0HYY0</accession>
<reference evidence="4" key="1">
    <citation type="journal article" date="2023" name="Mol. Phylogenet. Evol.">
        <title>Genome-scale phylogeny and comparative genomics of the fungal order Sordariales.</title>
        <authorList>
            <person name="Hensen N."/>
            <person name="Bonometti L."/>
            <person name="Westerberg I."/>
            <person name="Brannstrom I.O."/>
            <person name="Guillou S."/>
            <person name="Cros-Aarteil S."/>
            <person name="Calhoun S."/>
            <person name="Haridas S."/>
            <person name="Kuo A."/>
            <person name="Mondo S."/>
            <person name="Pangilinan J."/>
            <person name="Riley R."/>
            <person name="LaButti K."/>
            <person name="Andreopoulos B."/>
            <person name="Lipzen A."/>
            <person name="Chen C."/>
            <person name="Yan M."/>
            <person name="Daum C."/>
            <person name="Ng V."/>
            <person name="Clum A."/>
            <person name="Steindorff A."/>
            <person name="Ohm R.A."/>
            <person name="Martin F."/>
            <person name="Silar P."/>
            <person name="Natvig D.O."/>
            <person name="Lalanne C."/>
            <person name="Gautier V."/>
            <person name="Ament-Velasquez S.L."/>
            <person name="Kruys A."/>
            <person name="Hutchinson M.I."/>
            <person name="Powell A.J."/>
            <person name="Barry K."/>
            <person name="Miller A.N."/>
            <person name="Grigoriev I.V."/>
            <person name="Debuchy R."/>
            <person name="Gladieux P."/>
            <person name="Hiltunen Thoren M."/>
            <person name="Johannesson H."/>
        </authorList>
    </citation>
    <scope>NUCLEOTIDE SEQUENCE</scope>
    <source>
        <strain evidence="4">CBS 118394</strain>
    </source>
</reference>
<gene>
    <name evidence="4" type="ORF">B0H66DRAFT_346179</name>
</gene>
<feature type="region of interest" description="Disordered" evidence="2">
    <location>
        <begin position="107"/>
        <end position="131"/>
    </location>
</feature>
<evidence type="ECO:0000313" key="5">
    <source>
        <dbReference type="Proteomes" id="UP001283341"/>
    </source>
</evidence>
<dbReference type="PROSITE" id="PS50263">
    <property type="entry name" value="CN_HYDROLASE"/>
    <property type="match status" value="1"/>
</dbReference>
<feature type="compositionally biased region" description="Low complexity" evidence="2">
    <location>
        <begin position="304"/>
        <end position="314"/>
    </location>
</feature>
<sequence>MAHIKIRLGTASPGAQTTTSETLQQLEKIACRAAEKNIDILLLPEAYIGGYPRGTAFGCLIGSRTNEGRDEYLRYFQSAVDLGDIVGDGAGAGDAWVRRELEGDAVASVIPPPGSSSSSSKPVENKRGDGTREELERIAKETGVFLVVGCIEKTGGSMYCSAVYVCPTMGIIGKRRKVMPTGTERLVWAQGSPATLRAVSTTIRGVRINMAAAICWENYMPLLRQALYAQNINLYLAPTADGRDTWLSLLRTIGVEGRCFVVSSNMCVREKKDKESNGATTPVIHHEPVFADDDGQEKRGRSPEQQQEQETTTTNRRRASCVTEDGFEIALPSPATTQRHHHSKTSTGSKRRKSVFDEDGNEIVLCRSKDEEDEDKAEGTSPTKLSSPVRTWARAAAVARARVDGHHHNGHTNDAKKKTTTAATKEKGGFVSRGGSSIVSPFGDLLAGPQWEDDNGIIYVDVDFDDCIRGRLDLDAAGSYSRNDSFKFSVQGLDLLPLPY</sequence>
<dbReference type="Pfam" id="PF00795">
    <property type="entry name" value="CN_hydrolase"/>
    <property type="match status" value="1"/>
</dbReference>
<evidence type="ECO:0000313" key="4">
    <source>
        <dbReference type="EMBL" id="KAK3315508.1"/>
    </source>
</evidence>
<feature type="domain" description="CN hydrolase" evidence="3">
    <location>
        <begin position="4"/>
        <end position="464"/>
    </location>
</feature>
<dbReference type="Proteomes" id="UP001283341">
    <property type="component" value="Unassembled WGS sequence"/>
</dbReference>
<comment type="similarity">
    <text evidence="1">Belongs to the carbon-nitrogen hydrolase superfamily. Nitrilase family.</text>
</comment>
<feature type="region of interest" description="Disordered" evidence="2">
    <location>
        <begin position="405"/>
        <end position="429"/>
    </location>
</feature>
<organism evidence="4 5">
    <name type="scientific">Apodospora peruviana</name>
    <dbReference type="NCBI Taxonomy" id="516989"/>
    <lineage>
        <taxon>Eukaryota</taxon>
        <taxon>Fungi</taxon>
        <taxon>Dikarya</taxon>
        <taxon>Ascomycota</taxon>
        <taxon>Pezizomycotina</taxon>
        <taxon>Sordariomycetes</taxon>
        <taxon>Sordariomycetidae</taxon>
        <taxon>Sordariales</taxon>
        <taxon>Lasiosphaeriaceae</taxon>
        <taxon>Apodospora</taxon>
    </lineage>
</organism>
<dbReference type="EMBL" id="JAUEDM010000006">
    <property type="protein sequence ID" value="KAK3315508.1"/>
    <property type="molecule type" value="Genomic_DNA"/>
</dbReference>
<proteinExistence type="inferred from homology"/>
<dbReference type="GO" id="GO:0016787">
    <property type="term" value="F:hydrolase activity"/>
    <property type="evidence" value="ECO:0007669"/>
    <property type="project" value="UniProtKB-KW"/>
</dbReference>
<keyword evidence="4" id="KW-0378">Hydrolase</keyword>
<dbReference type="InterPro" id="IPR003010">
    <property type="entry name" value="C-N_Hydrolase"/>
</dbReference>
<dbReference type="InterPro" id="IPR044149">
    <property type="entry name" value="Nitrilases_CHs"/>
</dbReference>
<feature type="region of interest" description="Disordered" evidence="2">
    <location>
        <begin position="271"/>
        <end position="388"/>
    </location>
</feature>
<dbReference type="PANTHER" id="PTHR46044">
    <property type="entry name" value="NITRILASE"/>
    <property type="match status" value="1"/>
</dbReference>
<evidence type="ECO:0000256" key="2">
    <source>
        <dbReference type="SAM" id="MobiDB-lite"/>
    </source>
</evidence>
<dbReference type="PANTHER" id="PTHR46044:SF12">
    <property type="entry name" value="HYDROLASE"/>
    <property type="match status" value="1"/>
</dbReference>
<feature type="compositionally biased region" description="Basic residues" evidence="2">
    <location>
        <begin position="338"/>
        <end position="353"/>
    </location>
</feature>